<dbReference type="RefSeq" id="WP_183396357.1">
    <property type="nucleotide sequence ID" value="NZ_JACIDR010000006.1"/>
</dbReference>
<keyword evidence="1" id="KW-0472">Membrane</keyword>
<gene>
    <name evidence="2" type="ORF">GGR24_003196</name>
</gene>
<comment type="caution">
    <text evidence="2">The sequence shown here is derived from an EMBL/GenBank/DDBJ whole genome shotgun (WGS) entry which is preliminary data.</text>
</comment>
<feature type="transmembrane region" description="Helical" evidence="1">
    <location>
        <begin position="36"/>
        <end position="56"/>
    </location>
</feature>
<keyword evidence="1" id="KW-0812">Transmembrane</keyword>
<accession>A0A7W6D0M3</accession>
<dbReference type="AlphaFoldDB" id="A0A7W6D0M3"/>
<evidence type="ECO:0000313" key="2">
    <source>
        <dbReference type="EMBL" id="MBB3974515.1"/>
    </source>
</evidence>
<keyword evidence="1" id="KW-1133">Transmembrane helix</keyword>
<reference evidence="2 3" key="1">
    <citation type="submission" date="2020-08" db="EMBL/GenBank/DDBJ databases">
        <title>Genomic Encyclopedia of Type Strains, Phase IV (KMG-IV): sequencing the most valuable type-strain genomes for metagenomic binning, comparative biology and taxonomic classification.</title>
        <authorList>
            <person name="Goeker M."/>
        </authorList>
    </citation>
    <scope>NUCLEOTIDE SEQUENCE [LARGE SCALE GENOMIC DNA]</scope>
    <source>
        <strain evidence="2 3">DSM 25481</strain>
    </source>
</reference>
<feature type="transmembrane region" description="Helical" evidence="1">
    <location>
        <begin position="63"/>
        <end position="88"/>
    </location>
</feature>
<dbReference type="EMBL" id="JACIDR010000006">
    <property type="protein sequence ID" value="MBB3974515.1"/>
    <property type="molecule type" value="Genomic_DNA"/>
</dbReference>
<evidence type="ECO:0000256" key="1">
    <source>
        <dbReference type="SAM" id="Phobius"/>
    </source>
</evidence>
<evidence type="ECO:0000313" key="3">
    <source>
        <dbReference type="Proteomes" id="UP000528964"/>
    </source>
</evidence>
<keyword evidence="3" id="KW-1185">Reference proteome</keyword>
<feature type="transmembrane region" description="Helical" evidence="1">
    <location>
        <begin position="9"/>
        <end position="30"/>
    </location>
</feature>
<dbReference type="Proteomes" id="UP000528964">
    <property type="component" value="Unassembled WGS sequence"/>
</dbReference>
<name>A0A7W6D0M3_9HYPH</name>
<organism evidence="2 3">
    <name type="scientific">Hansschlegelia beijingensis</name>
    <dbReference type="NCBI Taxonomy" id="1133344"/>
    <lineage>
        <taxon>Bacteria</taxon>
        <taxon>Pseudomonadati</taxon>
        <taxon>Pseudomonadota</taxon>
        <taxon>Alphaproteobacteria</taxon>
        <taxon>Hyphomicrobiales</taxon>
        <taxon>Methylopilaceae</taxon>
        <taxon>Hansschlegelia</taxon>
    </lineage>
</organism>
<sequence>MKFRHWSDWVAIVTASLVWAIVGLALLDLFPGVGQGAAILVGWLISYVSLMGWLSVSRRDLRGLLAAGAFFLAVLGAVAYVIGLMLGVDGGIPN</sequence>
<protein>
    <submittedName>
        <fullName evidence="2">Uncharacterized protein</fullName>
    </submittedName>
</protein>
<proteinExistence type="predicted"/>